<evidence type="ECO:0000313" key="1">
    <source>
        <dbReference type="EMBL" id="RFU86922.1"/>
    </source>
</evidence>
<comment type="caution">
    <text evidence="1">The sequence shown here is derived from an EMBL/GenBank/DDBJ whole genome shotgun (WGS) entry which is preliminary data.</text>
</comment>
<reference evidence="1 2" key="1">
    <citation type="submission" date="2018-08" db="EMBL/GenBank/DDBJ databases">
        <title>Isolation, diversity and antifungal activity of Actinobacteria from wheat.</title>
        <authorList>
            <person name="Han C."/>
        </authorList>
    </citation>
    <scope>NUCLEOTIDE SEQUENCE [LARGE SCALE GENOMIC DNA]</scope>
    <source>
        <strain evidence="1 2">NEAU-YY421</strain>
    </source>
</reference>
<evidence type="ECO:0000313" key="2">
    <source>
        <dbReference type="Proteomes" id="UP000263094"/>
    </source>
</evidence>
<keyword evidence="2" id="KW-1185">Reference proteome</keyword>
<dbReference type="Proteomes" id="UP000263094">
    <property type="component" value="Unassembled WGS sequence"/>
</dbReference>
<dbReference type="EMBL" id="QUAK01000051">
    <property type="protein sequence ID" value="RFU86922.1"/>
    <property type="molecule type" value="Genomic_DNA"/>
</dbReference>
<name>A0A372M7K2_9ACTN</name>
<organism evidence="1 2">
    <name type="scientific">Streptomyces triticagri</name>
    <dbReference type="NCBI Taxonomy" id="2293568"/>
    <lineage>
        <taxon>Bacteria</taxon>
        <taxon>Bacillati</taxon>
        <taxon>Actinomycetota</taxon>
        <taxon>Actinomycetes</taxon>
        <taxon>Kitasatosporales</taxon>
        <taxon>Streptomycetaceae</taxon>
        <taxon>Streptomyces</taxon>
    </lineage>
</organism>
<gene>
    <name evidence="1" type="ORF">DY218_09775</name>
</gene>
<dbReference type="AlphaFoldDB" id="A0A372M7K2"/>
<accession>A0A372M7K2</accession>
<dbReference type="OrthoDB" id="4991189at2"/>
<proteinExistence type="predicted"/>
<sequence>MNTASKGGGPTHPTWDALRAMPVDEVRRRAAIVADFTGVEPMRVDTAERLAWHDGGGQSTVWYFLPDGRILLLTFDHESPLNLYAEGTYADQQALFDGVPADLRALVQDRPENYESLNIVDTTTGATIHYAGGVFWFDGTHWHIADGLLTHCARESLDLFIESGLDYCLDEYFFDRPDFTAETVVGHRRSEGRYEDEHEDAESEELATLTKAFDRHPRAHH</sequence>
<protein>
    <submittedName>
        <fullName evidence="1">Uncharacterized protein</fullName>
    </submittedName>
</protein>